<gene>
    <name evidence="1" type="ORF">S01H4_38696</name>
</gene>
<feature type="non-terminal residue" evidence="1">
    <location>
        <position position="1"/>
    </location>
</feature>
<proteinExistence type="predicted"/>
<protein>
    <submittedName>
        <fullName evidence="1">Uncharacterized protein</fullName>
    </submittedName>
</protein>
<dbReference type="EMBL" id="BART01020890">
    <property type="protein sequence ID" value="GAG93537.1"/>
    <property type="molecule type" value="Genomic_DNA"/>
</dbReference>
<dbReference type="InterPro" id="IPR013325">
    <property type="entry name" value="RNA_pol_sigma_r2"/>
</dbReference>
<dbReference type="SUPFAM" id="SSF88946">
    <property type="entry name" value="Sigma2 domain of RNA polymerase sigma factors"/>
    <property type="match status" value="1"/>
</dbReference>
<accession>X1CKL4</accession>
<evidence type="ECO:0000313" key="1">
    <source>
        <dbReference type="EMBL" id="GAG93537.1"/>
    </source>
</evidence>
<name>X1CKL4_9ZZZZ</name>
<dbReference type="GO" id="GO:0003700">
    <property type="term" value="F:DNA-binding transcription factor activity"/>
    <property type="evidence" value="ECO:0007669"/>
    <property type="project" value="InterPro"/>
</dbReference>
<comment type="caution">
    <text evidence="1">The sequence shown here is derived from an EMBL/GenBank/DDBJ whole genome shotgun (WGS) entry which is preliminary data.</text>
</comment>
<organism evidence="1">
    <name type="scientific">marine sediment metagenome</name>
    <dbReference type="NCBI Taxonomy" id="412755"/>
    <lineage>
        <taxon>unclassified sequences</taxon>
        <taxon>metagenomes</taxon>
        <taxon>ecological metagenomes</taxon>
    </lineage>
</organism>
<reference evidence="1" key="1">
    <citation type="journal article" date="2014" name="Front. Microbiol.">
        <title>High frequency of phylogenetically diverse reductive dehalogenase-homologous genes in deep subseafloor sedimentary metagenomes.</title>
        <authorList>
            <person name="Kawai M."/>
            <person name="Futagami T."/>
            <person name="Toyoda A."/>
            <person name="Takaki Y."/>
            <person name="Nishi S."/>
            <person name="Hori S."/>
            <person name="Arai W."/>
            <person name="Tsubouchi T."/>
            <person name="Morono Y."/>
            <person name="Uchiyama I."/>
            <person name="Ito T."/>
            <person name="Fujiyama A."/>
            <person name="Inagaki F."/>
            <person name="Takami H."/>
        </authorList>
    </citation>
    <scope>NUCLEOTIDE SEQUENCE</scope>
    <source>
        <strain evidence="1">Expedition CK06-06</strain>
    </source>
</reference>
<dbReference type="GO" id="GO:0006352">
    <property type="term" value="P:DNA-templated transcription initiation"/>
    <property type="evidence" value="ECO:0007669"/>
    <property type="project" value="InterPro"/>
</dbReference>
<sequence length="57" mass="6593">GRSIIVESDMHKEVTDEQILKFRPLVKNIAYKFKNSGEPLEDLEQLGIFISWCLSLI</sequence>
<dbReference type="AlphaFoldDB" id="X1CKL4"/>